<reference evidence="14" key="3">
    <citation type="submission" date="2020-02" db="EMBL/GenBank/DDBJ databases">
        <authorList>
            <person name="Sarangi A.N."/>
            <person name="Ghosh S."/>
            <person name="Mukherjee M."/>
            <person name="Tripathy S."/>
        </authorList>
    </citation>
    <scope>NUCLEOTIDE SEQUENCE</scope>
    <source>
        <strain evidence="14">BDU141951</strain>
    </source>
</reference>
<dbReference type="GO" id="GO:0005829">
    <property type="term" value="C:cytosol"/>
    <property type="evidence" value="ECO:0007669"/>
    <property type="project" value="TreeGrafter"/>
</dbReference>
<comment type="cofactor">
    <cofactor evidence="12">
        <name>Mg(2+)</name>
        <dbReference type="ChEBI" id="CHEBI:18420"/>
    </cofactor>
    <text evidence="12">Requires a divalent cation, most likely magnesium in vivo, as an electrophilic catalyst to aid phosphoryl group transfer. It is the chelate of the metal and the nucleotide that is the actual substrate.</text>
</comment>
<evidence type="ECO:0000256" key="8">
    <source>
        <dbReference type="ARBA" id="ARBA00022840"/>
    </source>
</evidence>
<dbReference type="HAMAP" id="MF_01987">
    <property type="entry name" value="Ribokinase"/>
    <property type="match status" value="1"/>
</dbReference>
<feature type="binding site" evidence="12">
    <location>
        <begin position="38"/>
        <end position="42"/>
    </location>
    <ligand>
        <name>substrate</name>
    </ligand>
</feature>
<feature type="binding site" evidence="12">
    <location>
        <begin position="251"/>
        <end position="252"/>
    </location>
    <ligand>
        <name>ATP</name>
        <dbReference type="ChEBI" id="CHEBI:30616"/>
    </ligand>
</feature>
<keyword evidence="12" id="KW-0963">Cytoplasm</keyword>
<dbReference type="NCBIfam" id="TIGR02152">
    <property type="entry name" value="D_ribokin_bact"/>
    <property type="match status" value="1"/>
</dbReference>
<evidence type="ECO:0000256" key="10">
    <source>
        <dbReference type="ARBA" id="ARBA00022958"/>
    </source>
</evidence>
<feature type="binding site" evidence="12">
    <location>
        <position position="287"/>
    </location>
    <ligand>
        <name>K(+)</name>
        <dbReference type="ChEBI" id="CHEBI:29103"/>
    </ligand>
</feature>
<reference evidence="14" key="2">
    <citation type="journal article" date="2015" name="Genome Announc.">
        <title>Draft Genome Sequence of Filamentous Marine Cyanobacterium Lyngbya confervoides Strain BDU141951.</title>
        <authorList>
            <person name="Chandrababunaidu M.M."/>
            <person name="Sen D."/>
            <person name="Tripathy S."/>
        </authorList>
    </citation>
    <scope>NUCLEOTIDE SEQUENCE</scope>
    <source>
        <strain evidence="14">BDU141951</strain>
    </source>
</reference>
<dbReference type="PANTHER" id="PTHR10584">
    <property type="entry name" value="SUGAR KINASE"/>
    <property type="match status" value="1"/>
</dbReference>
<comment type="similarity">
    <text evidence="1">Belongs to the carbohydrate kinase pfkB family.</text>
</comment>
<dbReference type="InterPro" id="IPR011611">
    <property type="entry name" value="PfkB_dom"/>
</dbReference>
<feature type="binding site" evidence="12">
    <location>
        <position position="285"/>
    </location>
    <ligand>
        <name>K(+)</name>
        <dbReference type="ChEBI" id="CHEBI:29103"/>
    </ligand>
</feature>
<dbReference type="CDD" id="cd01174">
    <property type="entry name" value="ribokinase"/>
    <property type="match status" value="1"/>
</dbReference>
<keyword evidence="11 12" id="KW-0119">Carbohydrate metabolism</keyword>
<feature type="binding site" evidence="12">
    <location>
        <position position="248"/>
    </location>
    <ligand>
        <name>K(+)</name>
        <dbReference type="ChEBI" id="CHEBI:29103"/>
    </ligand>
</feature>
<evidence type="ECO:0000256" key="5">
    <source>
        <dbReference type="ARBA" id="ARBA00022723"/>
    </source>
</evidence>
<dbReference type="AlphaFoldDB" id="A0A0C1V6G5"/>
<protein>
    <recommendedName>
        <fullName evidence="3 12">Ribokinase</fullName>
        <shortName evidence="12">RK</shortName>
        <ecNumber evidence="2 12">2.7.1.15</ecNumber>
    </recommendedName>
</protein>
<feature type="binding site" evidence="12">
    <location>
        <position position="184"/>
    </location>
    <ligand>
        <name>ATP</name>
        <dbReference type="ChEBI" id="CHEBI:30616"/>
    </ligand>
</feature>
<keyword evidence="4 12" id="KW-0808">Transferase</keyword>
<dbReference type="EC" id="2.7.1.15" evidence="2 12"/>
<keyword evidence="5 12" id="KW-0479">Metal-binding</keyword>
<comment type="activity regulation">
    <text evidence="12">Activated by a monovalent cation that binds near, but not in, the active site. The most likely occupant of the site in vivo is potassium. Ion binding induces a conformational change that may alter substrate affinity.</text>
</comment>
<dbReference type="SUPFAM" id="SSF53613">
    <property type="entry name" value="Ribokinase-like"/>
    <property type="match status" value="1"/>
</dbReference>
<keyword evidence="6 12" id="KW-0547">Nucleotide-binding</keyword>
<feature type="binding site" evidence="12">
    <location>
        <position position="246"/>
    </location>
    <ligand>
        <name>K(+)</name>
        <dbReference type="ChEBI" id="CHEBI:29103"/>
    </ligand>
</feature>
<evidence type="ECO:0000256" key="4">
    <source>
        <dbReference type="ARBA" id="ARBA00022679"/>
    </source>
</evidence>
<keyword evidence="7 12" id="KW-0418">Kinase</keyword>
<comment type="function">
    <text evidence="12">Catalyzes the phosphorylation of ribose at O-5 in a reaction requiring ATP and magnesium. The resulting D-ribose-5-phosphate can then be used either for sythesis of nucleotides, histidine, and tryptophan, or as a component of the pentose phosphate pathway.</text>
</comment>
<keyword evidence="10 12" id="KW-0630">Potassium</keyword>
<keyword evidence="8 12" id="KW-0067">ATP-binding</keyword>
<evidence type="ECO:0000256" key="3">
    <source>
        <dbReference type="ARBA" id="ARBA00016943"/>
    </source>
</evidence>
<accession>A0A0C1V6G5</accession>
<dbReference type="PRINTS" id="PR00990">
    <property type="entry name" value="RIBOKINASE"/>
</dbReference>
<evidence type="ECO:0000256" key="9">
    <source>
        <dbReference type="ARBA" id="ARBA00022842"/>
    </source>
</evidence>
<feature type="binding site" evidence="12">
    <location>
        <begin position="10"/>
        <end position="12"/>
    </location>
    <ligand>
        <name>substrate</name>
    </ligand>
</feature>
<dbReference type="GO" id="GO:0019303">
    <property type="term" value="P:D-ribose catabolic process"/>
    <property type="evidence" value="ECO:0007669"/>
    <property type="project" value="UniProtKB-UniRule"/>
</dbReference>
<feature type="binding site" evidence="12">
    <location>
        <position position="282"/>
    </location>
    <ligand>
        <name>K(+)</name>
        <dbReference type="ChEBI" id="CHEBI:29103"/>
    </ligand>
</feature>
<reference evidence="14" key="1">
    <citation type="submission" date="2014-11" db="EMBL/GenBank/DDBJ databases">
        <authorList>
            <person name="Malar M.C."/>
            <person name="Sen D."/>
            <person name="Tripathy S."/>
        </authorList>
    </citation>
    <scope>NUCLEOTIDE SEQUENCE</scope>
    <source>
        <strain evidence="14">BDU141951</strain>
    </source>
</reference>
<feature type="binding site" evidence="12">
    <location>
        <begin position="220"/>
        <end position="225"/>
    </location>
    <ligand>
        <name>ATP</name>
        <dbReference type="ChEBI" id="CHEBI:30616"/>
    </ligand>
</feature>
<dbReference type="InterPro" id="IPR029056">
    <property type="entry name" value="Ribokinase-like"/>
</dbReference>
<dbReference type="EMBL" id="JTHE02000003">
    <property type="protein sequence ID" value="NEV67820.1"/>
    <property type="molecule type" value="Genomic_DNA"/>
</dbReference>
<dbReference type="InterPro" id="IPR002173">
    <property type="entry name" value="Carboh/pur_kinase_PfkB_CS"/>
</dbReference>
<feature type="binding site" evidence="12">
    <location>
        <position position="252"/>
    </location>
    <ligand>
        <name>substrate</name>
    </ligand>
</feature>
<name>A0A0C1V6G5_9CYAN</name>
<evidence type="ECO:0000256" key="11">
    <source>
        <dbReference type="ARBA" id="ARBA00023277"/>
    </source>
</evidence>
<gene>
    <name evidence="12 14" type="primary">rbsK</name>
    <name evidence="14" type="ORF">QQ91_011910</name>
</gene>
<evidence type="ECO:0000256" key="1">
    <source>
        <dbReference type="ARBA" id="ARBA00005380"/>
    </source>
</evidence>
<comment type="pathway">
    <text evidence="12">Carbohydrate metabolism; D-ribose degradation; D-ribose 5-phosphate from beta-D-ribopyranose: step 2/2.</text>
</comment>
<comment type="catalytic activity">
    <reaction evidence="12">
        <text>D-ribose + ATP = D-ribose 5-phosphate + ADP + H(+)</text>
        <dbReference type="Rhea" id="RHEA:13697"/>
        <dbReference type="ChEBI" id="CHEBI:15378"/>
        <dbReference type="ChEBI" id="CHEBI:30616"/>
        <dbReference type="ChEBI" id="CHEBI:47013"/>
        <dbReference type="ChEBI" id="CHEBI:78346"/>
        <dbReference type="ChEBI" id="CHEBI:456216"/>
        <dbReference type="EC" id="2.7.1.15"/>
    </reaction>
</comment>
<dbReference type="UniPathway" id="UPA00916">
    <property type="reaction ID" value="UER00889"/>
</dbReference>
<feature type="binding site" evidence="12">
    <location>
        <position position="291"/>
    </location>
    <ligand>
        <name>K(+)</name>
        <dbReference type="ChEBI" id="CHEBI:29103"/>
    </ligand>
</feature>
<evidence type="ECO:0000256" key="12">
    <source>
        <dbReference type="HAMAP-Rule" id="MF_01987"/>
    </source>
</evidence>
<evidence type="ECO:0000256" key="2">
    <source>
        <dbReference type="ARBA" id="ARBA00012035"/>
    </source>
</evidence>
<comment type="subcellular location">
    <subcellularLocation>
        <location evidence="12">Cytoplasm</location>
    </subcellularLocation>
</comment>
<dbReference type="Gene3D" id="3.40.1190.20">
    <property type="match status" value="1"/>
</dbReference>
<evidence type="ECO:0000256" key="7">
    <source>
        <dbReference type="ARBA" id="ARBA00022777"/>
    </source>
</evidence>
<dbReference type="PIRSF" id="PIRSF000535">
    <property type="entry name" value="1PFK/6PFK/LacC"/>
    <property type="match status" value="1"/>
</dbReference>
<feature type="active site" description="Proton acceptor" evidence="12">
    <location>
        <position position="252"/>
    </location>
</feature>
<feature type="binding site" evidence="12">
    <location>
        <position position="139"/>
    </location>
    <ligand>
        <name>substrate</name>
    </ligand>
</feature>
<dbReference type="InterPro" id="IPR017583">
    <property type="entry name" value="Tagatose/fructose_Pkinase"/>
</dbReference>
<evidence type="ECO:0000313" key="14">
    <source>
        <dbReference type="EMBL" id="NEV67820.1"/>
    </source>
</evidence>
<dbReference type="Pfam" id="PF00294">
    <property type="entry name" value="PfkB"/>
    <property type="match status" value="1"/>
</dbReference>
<comment type="caution">
    <text evidence="12">Lacks conserved residue(s) required for the propagation of feature annotation.</text>
</comment>
<keyword evidence="9 12" id="KW-0460">Magnesium</keyword>
<dbReference type="InterPro" id="IPR011877">
    <property type="entry name" value="Ribokinase"/>
</dbReference>
<dbReference type="GO" id="GO:0046872">
    <property type="term" value="F:metal ion binding"/>
    <property type="evidence" value="ECO:0007669"/>
    <property type="project" value="UniProtKB-KW"/>
</dbReference>
<dbReference type="PANTHER" id="PTHR10584:SF166">
    <property type="entry name" value="RIBOKINASE"/>
    <property type="match status" value="1"/>
</dbReference>
<dbReference type="GO" id="GO:0005524">
    <property type="term" value="F:ATP binding"/>
    <property type="evidence" value="ECO:0007669"/>
    <property type="project" value="UniProtKB-UniRule"/>
</dbReference>
<organism evidence="14">
    <name type="scientific">Lyngbya confervoides BDU141951</name>
    <dbReference type="NCBI Taxonomy" id="1574623"/>
    <lineage>
        <taxon>Bacteria</taxon>
        <taxon>Bacillati</taxon>
        <taxon>Cyanobacteriota</taxon>
        <taxon>Cyanophyceae</taxon>
        <taxon>Oscillatoriophycideae</taxon>
        <taxon>Oscillatoriales</taxon>
        <taxon>Microcoleaceae</taxon>
        <taxon>Lyngbya</taxon>
    </lineage>
</organism>
<comment type="similarity">
    <text evidence="12">Belongs to the carbohydrate kinase PfkB family. Ribokinase subfamily.</text>
</comment>
<comment type="subunit">
    <text evidence="12">Homodimer.</text>
</comment>
<dbReference type="InterPro" id="IPR002139">
    <property type="entry name" value="Ribo/fructo_kinase"/>
</dbReference>
<feature type="domain" description="Carbohydrate kinase PfkB" evidence="13">
    <location>
        <begin position="3"/>
        <end position="295"/>
    </location>
</feature>
<sequence length="310" mass="31879">MTILVCGSLNMDLVVRSPRLPQPGETLTGHSFATIPGGKGANQAVAAARQSISTAMVGRVGADDFGHQLRHALAVDGINIDAVQVDAETYTGIATITVAESGENQIVIVPGANGRVNAADLTHLKSRFATAQLLLLQCEIPAAIVAQAAQLAHAAGVTVILDPAPVPAMDLRPIYPFIDILTPNQVEAAQLTGRSVNNLLEAEKAIAHLQQQGATTVLIKLGEQGVLCGTPQETFHIPAFPVSVVDTVAAGDAFNGGLAVAIAEGRSLQQAVIWASATAALSVSQAGAQPSMPTRSQVGDFLTQADAAID</sequence>
<dbReference type="GO" id="GO:0004747">
    <property type="term" value="F:ribokinase activity"/>
    <property type="evidence" value="ECO:0007669"/>
    <property type="project" value="UniProtKB-UniRule"/>
</dbReference>
<evidence type="ECO:0000259" key="13">
    <source>
        <dbReference type="Pfam" id="PF00294"/>
    </source>
</evidence>
<proteinExistence type="inferred from homology"/>
<evidence type="ECO:0000256" key="6">
    <source>
        <dbReference type="ARBA" id="ARBA00022741"/>
    </source>
</evidence>
<comment type="caution">
    <text evidence="14">The sequence shown here is derived from an EMBL/GenBank/DDBJ whole genome shotgun (WGS) entry which is preliminary data.</text>
</comment>
<dbReference type="PROSITE" id="PS00584">
    <property type="entry name" value="PFKB_KINASES_2"/>
    <property type="match status" value="1"/>
</dbReference>